<dbReference type="EMBL" id="RLII01000007">
    <property type="protein sequence ID" value="RXE59225.1"/>
    <property type="molecule type" value="Genomic_DNA"/>
</dbReference>
<accession>A0A4Q0I5Y5</accession>
<dbReference type="CDD" id="cd00854">
    <property type="entry name" value="NagA"/>
    <property type="match status" value="1"/>
</dbReference>
<dbReference type="EC" id="3.5.1.25" evidence="2"/>
<evidence type="ECO:0000259" key="13">
    <source>
        <dbReference type="Pfam" id="PF01979"/>
    </source>
</evidence>
<feature type="domain" description="Amidohydrolase-related" evidence="13">
    <location>
        <begin position="51"/>
        <end position="381"/>
    </location>
</feature>
<feature type="binding site" evidence="11">
    <location>
        <begin position="308"/>
        <end position="310"/>
    </location>
    <ligand>
        <name>substrate</name>
    </ligand>
</feature>
<evidence type="ECO:0000256" key="9">
    <source>
        <dbReference type="PIRNR" id="PIRNR038994"/>
    </source>
</evidence>
<dbReference type="Gene3D" id="2.30.40.10">
    <property type="entry name" value="Urease, subunit C, domain 1"/>
    <property type="match status" value="1"/>
</dbReference>
<feature type="binding site" evidence="11">
    <location>
        <position position="228"/>
    </location>
    <ligand>
        <name>substrate</name>
    </ligand>
</feature>
<dbReference type="InterPro" id="IPR011059">
    <property type="entry name" value="Metal-dep_hydrolase_composite"/>
</dbReference>
<dbReference type="SUPFAM" id="SSF51338">
    <property type="entry name" value="Composite domain of metallo-dependent hydrolases"/>
    <property type="match status" value="1"/>
</dbReference>
<evidence type="ECO:0000256" key="11">
    <source>
        <dbReference type="PIRSR" id="PIRSR038994-2"/>
    </source>
</evidence>
<evidence type="ECO:0000256" key="5">
    <source>
        <dbReference type="ARBA" id="ARBA00022801"/>
    </source>
</evidence>
<dbReference type="PANTHER" id="PTHR11113">
    <property type="entry name" value="N-ACETYLGLUCOSAMINE-6-PHOSPHATE DEACETYLASE"/>
    <property type="match status" value="1"/>
</dbReference>
<feature type="binding site" evidence="11">
    <location>
        <position position="141"/>
    </location>
    <ligand>
        <name>substrate</name>
    </ligand>
</feature>
<reference evidence="15" key="1">
    <citation type="submission" date="2018-11" db="EMBL/GenBank/DDBJ databases">
        <title>Genome sequencing of a novel mesophilic and cellulolytic organism within the genus Hungateiclostridium.</title>
        <authorList>
            <person name="Rettenmaier R."/>
            <person name="Liebl W."/>
            <person name="Zverlov V."/>
        </authorList>
    </citation>
    <scope>NUCLEOTIDE SEQUENCE [LARGE SCALE GENOMIC DNA]</scope>
    <source>
        <strain evidence="15">N2K1</strain>
    </source>
</reference>
<dbReference type="GO" id="GO:0006046">
    <property type="term" value="P:N-acetylglucosamine catabolic process"/>
    <property type="evidence" value="ECO:0007669"/>
    <property type="project" value="TreeGrafter"/>
</dbReference>
<gene>
    <name evidence="14" type="primary">nagA</name>
    <name evidence="14" type="ORF">EFD62_07555</name>
</gene>
<evidence type="ECO:0000256" key="6">
    <source>
        <dbReference type="ARBA" id="ARBA00023277"/>
    </source>
</evidence>
<evidence type="ECO:0000256" key="10">
    <source>
        <dbReference type="PIRSR" id="PIRSR038994-1"/>
    </source>
</evidence>
<comment type="cofactor">
    <cofactor evidence="12">
        <name>a divalent metal cation</name>
        <dbReference type="ChEBI" id="CHEBI:60240"/>
    </cofactor>
    <text evidence="12">Binds 1 divalent metal cation per subunit.</text>
</comment>
<feature type="binding site" evidence="11">
    <location>
        <begin position="220"/>
        <end position="221"/>
    </location>
    <ligand>
        <name>substrate</name>
    </ligand>
</feature>
<feature type="binding site" evidence="11">
    <location>
        <position position="252"/>
    </location>
    <ligand>
        <name>substrate</name>
    </ligand>
</feature>
<protein>
    <recommendedName>
        <fullName evidence="3">N-acetylglucosamine-6-phosphate deacetylase</fullName>
        <ecNumber evidence="2">3.5.1.25</ecNumber>
    </recommendedName>
</protein>
<feature type="binding site" evidence="12">
    <location>
        <position position="130"/>
    </location>
    <ligand>
        <name>Zn(2+)</name>
        <dbReference type="ChEBI" id="CHEBI:29105"/>
    </ligand>
</feature>
<sequence length="391" mass="42596">MKLIKNGLVLDREKGFETRDLLIDSGKIIRIGKEIEVLEKDCEVLDAEGFYVVPGFIDIHMHGAAGIDIMKADPDQLTELSLFLASKGVTSFLATVMTDSRDNIEYALENIRISMERGLMGAKIAGINMEGPFINPKYRGAHPLEHILKPDAGIINGFIRKSGNNIRLMTVAPELDGIEEIIRELEKETIVFCAGHSGIDFDGAKDAFKNSFRHVTHLFNAMTGIHHREPGLAGAALDSDGVTVEIIPDLIHVHGAVIQMIVKCKTPDRVVLITDSISAAGMGDGKLQFAGGSITVKDGAAVFDNGVLAGSTLTMIDGIRNMVKELGFRLEDAIKMASENPAKRINVFDRKGSLAEGKDADIAILDKKLNVCRTIIEGVTVYPTFPYRLSR</sequence>
<dbReference type="Proteomes" id="UP000289166">
    <property type="component" value="Unassembled WGS sequence"/>
</dbReference>
<dbReference type="SUPFAM" id="SSF51556">
    <property type="entry name" value="Metallo-dependent hydrolases"/>
    <property type="match status" value="1"/>
</dbReference>
<comment type="pathway">
    <text evidence="8">Amino-sugar metabolism; N-acetylneuraminate degradation; D-fructose 6-phosphate from N-acetylneuraminate: step 4/5.</text>
</comment>
<evidence type="ECO:0000256" key="1">
    <source>
        <dbReference type="ARBA" id="ARBA00010716"/>
    </source>
</evidence>
<dbReference type="AlphaFoldDB" id="A0A4Q0I5Y5"/>
<evidence type="ECO:0000256" key="2">
    <source>
        <dbReference type="ARBA" id="ARBA00011899"/>
    </source>
</evidence>
<evidence type="ECO:0000313" key="15">
    <source>
        <dbReference type="Proteomes" id="UP000289166"/>
    </source>
</evidence>
<evidence type="ECO:0000313" key="14">
    <source>
        <dbReference type="EMBL" id="RXE59225.1"/>
    </source>
</evidence>
<comment type="caution">
    <text evidence="14">The sequence shown here is derived from an EMBL/GenBank/DDBJ whole genome shotgun (WGS) entry which is preliminary data.</text>
</comment>
<proteinExistence type="inferred from homology"/>
<dbReference type="OrthoDB" id="9776488at2"/>
<keyword evidence="15" id="KW-1185">Reference proteome</keyword>
<keyword evidence="4 12" id="KW-0479">Metal-binding</keyword>
<dbReference type="InterPro" id="IPR006680">
    <property type="entry name" value="Amidohydro-rel"/>
</dbReference>
<dbReference type="GO" id="GO:0046872">
    <property type="term" value="F:metal ion binding"/>
    <property type="evidence" value="ECO:0007669"/>
    <property type="project" value="UniProtKB-KW"/>
</dbReference>
<dbReference type="PIRSF" id="PIRSF038994">
    <property type="entry name" value="NagA"/>
    <property type="match status" value="1"/>
</dbReference>
<comment type="catalytic activity">
    <reaction evidence="7">
        <text>N-acetyl-D-glucosamine 6-phosphate + H2O = D-glucosamine 6-phosphate + acetate</text>
        <dbReference type="Rhea" id="RHEA:22936"/>
        <dbReference type="ChEBI" id="CHEBI:15377"/>
        <dbReference type="ChEBI" id="CHEBI:30089"/>
        <dbReference type="ChEBI" id="CHEBI:57513"/>
        <dbReference type="ChEBI" id="CHEBI:58725"/>
        <dbReference type="EC" id="3.5.1.25"/>
    </reaction>
</comment>
<dbReference type="Pfam" id="PF01979">
    <property type="entry name" value="Amidohydro_1"/>
    <property type="match status" value="1"/>
</dbReference>
<dbReference type="GO" id="GO:0008448">
    <property type="term" value="F:N-acetylglucosamine-6-phosphate deacetylase activity"/>
    <property type="evidence" value="ECO:0007669"/>
    <property type="project" value="UniProtKB-EC"/>
</dbReference>
<feature type="active site" description="Proton donor/acceptor" evidence="10">
    <location>
        <position position="275"/>
    </location>
</feature>
<keyword evidence="6 9" id="KW-0119">Carbohydrate metabolism</keyword>
<dbReference type="PANTHER" id="PTHR11113:SF14">
    <property type="entry name" value="N-ACETYLGLUCOSAMINE-6-PHOSPHATE DEACETYLASE"/>
    <property type="match status" value="1"/>
</dbReference>
<dbReference type="NCBIfam" id="TIGR00221">
    <property type="entry name" value="nagA"/>
    <property type="match status" value="1"/>
</dbReference>
<dbReference type="RefSeq" id="WP_069195276.1">
    <property type="nucleotide sequence ID" value="NZ_RLII01000007.1"/>
</dbReference>
<evidence type="ECO:0000256" key="3">
    <source>
        <dbReference type="ARBA" id="ARBA00018029"/>
    </source>
</evidence>
<dbReference type="InterPro" id="IPR032466">
    <property type="entry name" value="Metal_Hydrolase"/>
</dbReference>
<keyword evidence="5 9" id="KW-0378">Hydrolase</keyword>
<organism evidence="14 15">
    <name type="scientific">Acetivibrio mesophilus</name>
    <dbReference type="NCBI Taxonomy" id="2487273"/>
    <lineage>
        <taxon>Bacteria</taxon>
        <taxon>Bacillati</taxon>
        <taxon>Bacillota</taxon>
        <taxon>Clostridia</taxon>
        <taxon>Eubacteriales</taxon>
        <taxon>Oscillospiraceae</taxon>
        <taxon>Acetivibrio</taxon>
    </lineage>
</organism>
<evidence type="ECO:0000256" key="4">
    <source>
        <dbReference type="ARBA" id="ARBA00022723"/>
    </source>
</evidence>
<dbReference type="FunFam" id="3.20.20.140:FF:000004">
    <property type="entry name" value="N-acetylglucosamine-6-phosphate deacetylase"/>
    <property type="match status" value="1"/>
</dbReference>
<evidence type="ECO:0000256" key="12">
    <source>
        <dbReference type="PIRSR" id="PIRSR038994-3"/>
    </source>
</evidence>
<dbReference type="InterPro" id="IPR003764">
    <property type="entry name" value="GlcNAc_6-P_deAcase"/>
</dbReference>
<comment type="similarity">
    <text evidence="1 9">Belongs to the metallo-dependent hydrolases superfamily. NagA family.</text>
</comment>
<feature type="binding site" evidence="12">
    <location>
        <position position="217"/>
    </location>
    <ligand>
        <name>Zn(2+)</name>
        <dbReference type="ChEBI" id="CHEBI:29105"/>
    </ligand>
</feature>
<dbReference type="Gene3D" id="3.20.20.140">
    <property type="entry name" value="Metal-dependent hydrolases"/>
    <property type="match status" value="1"/>
</dbReference>
<name>A0A4Q0I5Y5_9FIRM</name>
<evidence type="ECO:0000256" key="7">
    <source>
        <dbReference type="ARBA" id="ARBA00047647"/>
    </source>
</evidence>
<evidence type="ECO:0000256" key="8">
    <source>
        <dbReference type="ARBA" id="ARBA00060590"/>
    </source>
</evidence>
<feature type="binding site" evidence="12">
    <location>
        <position position="196"/>
    </location>
    <ligand>
        <name>Zn(2+)</name>
        <dbReference type="ChEBI" id="CHEBI:29105"/>
    </ligand>
</feature>